<dbReference type="FunFam" id="3.40.1190.10:FF:000011">
    <property type="entry name" value="Folylpolyglutamate synthase/dihydrofolate synthase"/>
    <property type="match status" value="1"/>
</dbReference>
<evidence type="ECO:0000259" key="23">
    <source>
        <dbReference type="Pfam" id="PF02875"/>
    </source>
</evidence>
<dbReference type="PANTHER" id="PTHR11136">
    <property type="entry name" value="FOLYLPOLYGLUTAMATE SYNTHASE-RELATED"/>
    <property type="match status" value="1"/>
</dbReference>
<dbReference type="Pfam" id="PF02875">
    <property type="entry name" value="Mur_ligase_C"/>
    <property type="match status" value="1"/>
</dbReference>
<evidence type="ECO:0000256" key="10">
    <source>
        <dbReference type="ARBA" id="ARBA00022723"/>
    </source>
</evidence>
<evidence type="ECO:0000256" key="2">
    <source>
        <dbReference type="ARBA" id="ARBA00002714"/>
    </source>
</evidence>
<evidence type="ECO:0000256" key="21">
    <source>
        <dbReference type="ARBA" id="ARBA00049161"/>
    </source>
</evidence>
<comment type="catalytic activity">
    <reaction evidence="20">
        <text>(6R)-5,10-methylenetetrahydrofolyl-(gamma-L-Glu)(n) + L-glutamate + ATP = (6R)-5,10-methylenetetrahydrofolyl-(gamma-L-Glu)(n+1) + ADP + phosphate + H(+)</text>
        <dbReference type="Rhea" id="RHEA:51912"/>
        <dbReference type="Rhea" id="RHEA-COMP:13257"/>
        <dbReference type="Rhea" id="RHEA-COMP:13258"/>
        <dbReference type="ChEBI" id="CHEBI:15378"/>
        <dbReference type="ChEBI" id="CHEBI:29985"/>
        <dbReference type="ChEBI" id="CHEBI:30616"/>
        <dbReference type="ChEBI" id="CHEBI:43474"/>
        <dbReference type="ChEBI" id="CHEBI:136572"/>
        <dbReference type="ChEBI" id="CHEBI:456216"/>
        <dbReference type="EC" id="6.3.2.17"/>
    </reaction>
</comment>
<dbReference type="GO" id="GO:0005737">
    <property type="term" value="C:cytoplasm"/>
    <property type="evidence" value="ECO:0007669"/>
    <property type="project" value="TreeGrafter"/>
</dbReference>
<dbReference type="Gene3D" id="3.40.1190.10">
    <property type="entry name" value="Mur-like, catalytic domain"/>
    <property type="match status" value="1"/>
</dbReference>
<feature type="domain" description="Mur ligase central" evidence="24">
    <location>
        <begin position="63"/>
        <end position="279"/>
    </location>
</feature>
<keyword evidence="9 22" id="KW-0436">Ligase</keyword>
<reference evidence="25" key="1">
    <citation type="submission" date="2022-06" db="EMBL/GenBank/DDBJ databases">
        <title>Isolation and Genomics of Futiania mangrovii gen. nov., sp. nov., a Rare and Metabolically-versatile member in the Class Alphaproteobacteria.</title>
        <authorList>
            <person name="Liu L."/>
            <person name="Huang W.-C."/>
            <person name="Pan J."/>
            <person name="Li J."/>
            <person name="Huang Y."/>
            <person name="Du H."/>
            <person name="Liu Y."/>
            <person name="Li M."/>
        </authorList>
    </citation>
    <scope>NUCLEOTIDE SEQUENCE</scope>
    <source>
        <strain evidence="25">FT118</strain>
    </source>
</reference>
<dbReference type="EC" id="6.3.2.17" evidence="7"/>
<evidence type="ECO:0000313" key="26">
    <source>
        <dbReference type="Proteomes" id="UP001055804"/>
    </source>
</evidence>
<accession>A0A9J6PFI0</accession>
<keyword evidence="12 22" id="KW-0067">ATP-binding</keyword>
<dbReference type="EC" id="6.3.2.12" evidence="6"/>
<gene>
    <name evidence="25" type="ORF">NJQ99_12440</name>
</gene>
<dbReference type="GO" id="GO:0005524">
    <property type="term" value="F:ATP binding"/>
    <property type="evidence" value="ECO:0007669"/>
    <property type="project" value="UniProtKB-KW"/>
</dbReference>
<comment type="pathway">
    <text evidence="4">Cofactor biosynthesis; tetrahydrofolylpolyglutamate biosynthesis.</text>
</comment>
<dbReference type="PROSITE" id="PS01012">
    <property type="entry name" value="FOLYLPOLYGLU_SYNT_2"/>
    <property type="match status" value="1"/>
</dbReference>
<dbReference type="GO" id="GO:0008841">
    <property type="term" value="F:dihydrofolate synthase activity"/>
    <property type="evidence" value="ECO:0007669"/>
    <property type="project" value="UniProtKB-EC"/>
</dbReference>
<keyword evidence="13" id="KW-0460">Magnesium</keyword>
<evidence type="ECO:0000256" key="6">
    <source>
        <dbReference type="ARBA" id="ARBA00013023"/>
    </source>
</evidence>
<evidence type="ECO:0000313" key="25">
    <source>
        <dbReference type="EMBL" id="MCP1337222.1"/>
    </source>
</evidence>
<comment type="caution">
    <text evidence="25">The sequence shown here is derived from an EMBL/GenBank/DDBJ whole genome shotgun (WGS) entry which is preliminary data.</text>
</comment>
<keyword evidence="26" id="KW-1185">Reference proteome</keyword>
<evidence type="ECO:0000256" key="14">
    <source>
        <dbReference type="ARBA" id="ARBA00022909"/>
    </source>
</evidence>
<evidence type="ECO:0000256" key="11">
    <source>
        <dbReference type="ARBA" id="ARBA00022741"/>
    </source>
</evidence>
<dbReference type="InterPro" id="IPR036615">
    <property type="entry name" value="Mur_ligase_C_dom_sf"/>
</dbReference>
<comment type="catalytic activity">
    <reaction evidence="19">
        <text>10-formyltetrahydrofolyl-(gamma-L-Glu)(n) + L-glutamate + ATP = 10-formyltetrahydrofolyl-(gamma-L-Glu)(n+1) + ADP + phosphate + H(+)</text>
        <dbReference type="Rhea" id="RHEA:51904"/>
        <dbReference type="Rhea" id="RHEA-COMP:13088"/>
        <dbReference type="Rhea" id="RHEA-COMP:14300"/>
        <dbReference type="ChEBI" id="CHEBI:15378"/>
        <dbReference type="ChEBI" id="CHEBI:29985"/>
        <dbReference type="ChEBI" id="CHEBI:30616"/>
        <dbReference type="ChEBI" id="CHEBI:43474"/>
        <dbReference type="ChEBI" id="CHEBI:134413"/>
        <dbReference type="ChEBI" id="CHEBI:456216"/>
        <dbReference type="EC" id="6.3.2.17"/>
    </reaction>
</comment>
<comment type="pathway">
    <text evidence="3">Cofactor biosynthesis; tetrahydrofolate biosynthesis; 7,8-dihydrofolate from 2-amino-4-hydroxy-6-hydroxymethyl-7,8-dihydropteridine diphosphate and 4-aminobenzoate: step 2/2.</text>
</comment>
<evidence type="ECO:0000256" key="13">
    <source>
        <dbReference type="ARBA" id="ARBA00022842"/>
    </source>
</evidence>
<dbReference type="GO" id="GO:0046872">
    <property type="term" value="F:metal ion binding"/>
    <property type="evidence" value="ECO:0007669"/>
    <property type="project" value="UniProtKB-KW"/>
</dbReference>
<organism evidence="25 26">
    <name type="scientific">Futiania mangrovi</name>
    <dbReference type="NCBI Taxonomy" id="2959716"/>
    <lineage>
        <taxon>Bacteria</taxon>
        <taxon>Pseudomonadati</taxon>
        <taxon>Pseudomonadota</taxon>
        <taxon>Alphaproteobacteria</taxon>
        <taxon>Futianiales</taxon>
        <taxon>Futianiaceae</taxon>
        <taxon>Futiania</taxon>
    </lineage>
</organism>
<dbReference type="AlphaFoldDB" id="A0A9J6PFI0"/>
<dbReference type="Proteomes" id="UP001055804">
    <property type="component" value="Unassembled WGS sequence"/>
</dbReference>
<evidence type="ECO:0000256" key="17">
    <source>
        <dbReference type="ARBA" id="ARBA00032510"/>
    </source>
</evidence>
<proteinExistence type="inferred from homology"/>
<dbReference type="RefSeq" id="WP_269333151.1">
    <property type="nucleotide sequence ID" value="NZ_JAMZFT010000002.1"/>
</dbReference>
<evidence type="ECO:0000256" key="5">
    <source>
        <dbReference type="ARBA" id="ARBA00008276"/>
    </source>
</evidence>
<protein>
    <recommendedName>
        <fullName evidence="8">Dihydrofolate synthase/folylpolyglutamate synthase</fullName>
        <ecNumber evidence="6">6.3.2.12</ecNumber>
        <ecNumber evidence="7">6.3.2.17</ecNumber>
    </recommendedName>
    <alternativeName>
        <fullName evidence="17">Folylpoly-gamma-glutamate synthetase-dihydrofolate synthetase</fullName>
    </alternativeName>
    <alternativeName>
        <fullName evidence="15">Folylpolyglutamate synthetase</fullName>
    </alternativeName>
    <alternativeName>
        <fullName evidence="16">Tetrahydrofolylpolyglutamate synthase</fullName>
    </alternativeName>
</protein>
<dbReference type="NCBIfam" id="TIGR01499">
    <property type="entry name" value="folC"/>
    <property type="match status" value="1"/>
</dbReference>
<dbReference type="PANTHER" id="PTHR11136:SF0">
    <property type="entry name" value="DIHYDROFOLATE SYNTHETASE-RELATED"/>
    <property type="match status" value="1"/>
</dbReference>
<feature type="domain" description="Mur ligase C-terminal" evidence="23">
    <location>
        <begin position="324"/>
        <end position="435"/>
    </location>
</feature>
<dbReference type="GO" id="GO:0046656">
    <property type="term" value="P:folic acid biosynthetic process"/>
    <property type="evidence" value="ECO:0007669"/>
    <property type="project" value="UniProtKB-KW"/>
</dbReference>
<dbReference type="InterPro" id="IPR018109">
    <property type="entry name" value="Folylpolyglutamate_synth_CS"/>
</dbReference>
<evidence type="ECO:0000256" key="7">
    <source>
        <dbReference type="ARBA" id="ARBA00013025"/>
    </source>
</evidence>
<evidence type="ECO:0000259" key="24">
    <source>
        <dbReference type="Pfam" id="PF08245"/>
    </source>
</evidence>
<comment type="catalytic activity">
    <reaction evidence="18">
        <text>(6S)-5,6,7,8-tetrahydrofolyl-(gamma-L-Glu)(n) + L-glutamate + ATP = (6S)-5,6,7,8-tetrahydrofolyl-(gamma-L-Glu)(n+1) + ADP + phosphate + H(+)</text>
        <dbReference type="Rhea" id="RHEA:10580"/>
        <dbReference type="Rhea" id="RHEA-COMP:14738"/>
        <dbReference type="Rhea" id="RHEA-COMP:14740"/>
        <dbReference type="ChEBI" id="CHEBI:15378"/>
        <dbReference type="ChEBI" id="CHEBI:29985"/>
        <dbReference type="ChEBI" id="CHEBI:30616"/>
        <dbReference type="ChEBI" id="CHEBI:43474"/>
        <dbReference type="ChEBI" id="CHEBI:141005"/>
        <dbReference type="ChEBI" id="CHEBI:456216"/>
        <dbReference type="EC" id="6.3.2.17"/>
    </reaction>
</comment>
<dbReference type="SUPFAM" id="SSF53244">
    <property type="entry name" value="MurD-like peptide ligases, peptide-binding domain"/>
    <property type="match status" value="1"/>
</dbReference>
<comment type="cofactor">
    <cofactor evidence="1">
        <name>Mg(2+)</name>
        <dbReference type="ChEBI" id="CHEBI:18420"/>
    </cofactor>
</comment>
<dbReference type="InterPro" id="IPR001645">
    <property type="entry name" value="Folylpolyglutamate_synth"/>
</dbReference>
<evidence type="ECO:0000256" key="16">
    <source>
        <dbReference type="ARBA" id="ARBA00030592"/>
    </source>
</evidence>
<dbReference type="InterPro" id="IPR036565">
    <property type="entry name" value="Mur-like_cat_sf"/>
</dbReference>
<dbReference type="Gene3D" id="3.90.190.20">
    <property type="entry name" value="Mur ligase, C-terminal domain"/>
    <property type="match status" value="1"/>
</dbReference>
<evidence type="ECO:0000256" key="9">
    <source>
        <dbReference type="ARBA" id="ARBA00022598"/>
    </source>
</evidence>
<evidence type="ECO:0000256" key="4">
    <source>
        <dbReference type="ARBA" id="ARBA00005150"/>
    </source>
</evidence>
<evidence type="ECO:0000256" key="22">
    <source>
        <dbReference type="PIRNR" id="PIRNR001563"/>
    </source>
</evidence>
<dbReference type="EMBL" id="JAMZFT010000002">
    <property type="protein sequence ID" value="MCP1337222.1"/>
    <property type="molecule type" value="Genomic_DNA"/>
</dbReference>
<dbReference type="Pfam" id="PF08245">
    <property type="entry name" value="Mur_ligase_M"/>
    <property type="match status" value="1"/>
</dbReference>
<evidence type="ECO:0000256" key="12">
    <source>
        <dbReference type="ARBA" id="ARBA00022840"/>
    </source>
</evidence>
<evidence type="ECO:0000256" key="15">
    <source>
        <dbReference type="ARBA" id="ARBA00030048"/>
    </source>
</evidence>
<evidence type="ECO:0000256" key="19">
    <source>
        <dbReference type="ARBA" id="ARBA00047808"/>
    </source>
</evidence>
<name>A0A9J6PFI0_9PROT</name>
<dbReference type="GO" id="GO:0004326">
    <property type="term" value="F:tetrahydrofolylpolyglutamate synthase activity"/>
    <property type="evidence" value="ECO:0007669"/>
    <property type="project" value="UniProtKB-EC"/>
</dbReference>
<keyword evidence="11 22" id="KW-0547">Nucleotide-binding</keyword>
<evidence type="ECO:0000256" key="20">
    <source>
        <dbReference type="ARBA" id="ARBA00049035"/>
    </source>
</evidence>
<sequence>MTGPTDAAPAGAAAAPDAGGSDRVLARLMALHPKRIDLVLDRVHRLLAALGHPEQALPPVFHVAGTNGKGSVCANLRAMLQASGARVHVYTSPHLVRFHERIRLAGDLISEDALLALLEECEAANGDAPITFFEITTAAAFLAFSRTPADALVLEVGLGGRLDATNVVDRPLVTVITPVSYDHQAFLGDTLAQIAGEKAGILKPGVPAVVAAQEPDAMRAIEKRARQVGAPLTVEGRDFEVREEGGRMVYEDAAGLLDLPRPRLPGHHQVSNAGLAIAALRAQDRFALPTRAYERGLVRVEWPARLQRLTRGPLVETLTSDDEVWLDGGHNPAAGAALAGEMAAMEDARPMPLHLVVGMINTKDVGGFLAPFAGLARTVTAVTIPGEEAAVPAADIAAAALAHGFTTRTADSVDDALRRLARDGNDPQRVLLCGSLYLAGQILRANS</sequence>
<evidence type="ECO:0000256" key="8">
    <source>
        <dbReference type="ARBA" id="ARBA00019357"/>
    </source>
</evidence>
<dbReference type="SUPFAM" id="SSF53623">
    <property type="entry name" value="MurD-like peptide ligases, catalytic domain"/>
    <property type="match status" value="1"/>
</dbReference>
<keyword evidence="14" id="KW-0289">Folate biosynthesis</keyword>
<dbReference type="InterPro" id="IPR013221">
    <property type="entry name" value="Mur_ligase_cen"/>
</dbReference>
<evidence type="ECO:0000256" key="1">
    <source>
        <dbReference type="ARBA" id="ARBA00001946"/>
    </source>
</evidence>
<dbReference type="InterPro" id="IPR004101">
    <property type="entry name" value="Mur_ligase_C"/>
</dbReference>
<comment type="function">
    <text evidence="2">Functions in two distinct reactions of the de novo folate biosynthetic pathway. Catalyzes the addition of a glutamate residue to dihydropteroate (7,8-dihydropteroate or H2Pte) to form dihydrofolate (7,8-dihydrofolate monoglutamate or H2Pte-Glu). Also catalyzes successive additions of L-glutamate to tetrahydrofolate or 10-formyltetrahydrofolate or 5,10-methylenetetrahydrofolate, leading to folylpolyglutamate derivatives.</text>
</comment>
<keyword evidence="10" id="KW-0479">Metal-binding</keyword>
<comment type="catalytic activity">
    <reaction evidence="21">
        <text>7,8-dihydropteroate + L-glutamate + ATP = 7,8-dihydrofolate + ADP + phosphate + H(+)</text>
        <dbReference type="Rhea" id="RHEA:23584"/>
        <dbReference type="ChEBI" id="CHEBI:15378"/>
        <dbReference type="ChEBI" id="CHEBI:17839"/>
        <dbReference type="ChEBI" id="CHEBI:29985"/>
        <dbReference type="ChEBI" id="CHEBI:30616"/>
        <dbReference type="ChEBI" id="CHEBI:43474"/>
        <dbReference type="ChEBI" id="CHEBI:57451"/>
        <dbReference type="ChEBI" id="CHEBI:456216"/>
        <dbReference type="EC" id="6.3.2.12"/>
    </reaction>
</comment>
<evidence type="ECO:0000256" key="3">
    <source>
        <dbReference type="ARBA" id="ARBA00004799"/>
    </source>
</evidence>
<evidence type="ECO:0000256" key="18">
    <source>
        <dbReference type="ARBA" id="ARBA00047493"/>
    </source>
</evidence>
<comment type="similarity">
    <text evidence="5 22">Belongs to the folylpolyglutamate synthase family.</text>
</comment>
<dbReference type="PIRSF" id="PIRSF001563">
    <property type="entry name" value="Folylpolyglu_synth"/>
    <property type="match status" value="1"/>
</dbReference>